<evidence type="ECO:0000256" key="3">
    <source>
        <dbReference type="ARBA" id="ARBA00023125"/>
    </source>
</evidence>
<dbReference type="PANTHER" id="PTHR30293:SF0">
    <property type="entry name" value="NITROGEN ASSIMILATION REGULATORY PROTEIN NAC"/>
    <property type="match status" value="1"/>
</dbReference>
<dbReference type="eggNOG" id="COG0583">
    <property type="taxonomic scope" value="Bacteria"/>
</dbReference>
<dbReference type="SUPFAM" id="SSF53850">
    <property type="entry name" value="Periplasmic binding protein-like II"/>
    <property type="match status" value="1"/>
</dbReference>
<dbReference type="Proteomes" id="UP000019805">
    <property type="component" value="Chromosome"/>
</dbReference>
<keyword evidence="2" id="KW-0805">Transcription regulation</keyword>
<feature type="domain" description="HTH lysR-type" evidence="6">
    <location>
        <begin position="1"/>
        <end position="58"/>
    </location>
</feature>
<evidence type="ECO:0000256" key="4">
    <source>
        <dbReference type="ARBA" id="ARBA00023159"/>
    </source>
</evidence>
<keyword evidence="8" id="KW-1185">Reference proteome</keyword>
<name>W8X0L4_CASD6</name>
<evidence type="ECO:0000256" key="5">
    <source>
        <dbReference type="ARBA" id="ARBA00023163"/>
    </source>
</evidence>
<accession>W8X0L4</accession>
<evidence type="ECO:0000313" key="7">
    <source>
        <dbReference type="EMBL" id="CDM25618.1"/>
    </source>
</evidence>
<dbReference type="Gene3D" id="1.10.10.10">
    <property type="entry name" value="Winged helix-like DNA-binding domain superfamily/Winged helix DNA-binding domain"/>
    <property type="match status" value="1"/>
</dbReference>
<evidence type="ECO:0000313" key="8">
    <source>
        <dbReference type="Proteomes" id="UP000019805"/>
    </source>
</evidence>
<dbReference type="FunFam" id="1.10.10.10:FF:000001">
    <property type="entry name" value="LysR family transcriptional regulator"/>
    <property type="match status" value="1"/>
</dbReference>
<dbReference type="EMBL" id="HG916765">
    <property type="protein sequence ID" value="CDM25618.1"/>
    <property type="molecule type" value="Genomic_DNA"/>
</dbReference>
<dbReference type="PANTHER" id="PTHR30293">
    <property type="entry name" value="TRANSCRIPTIONAL REGULATORY PROTEIN NAC-RELATED"/>
    <property type="match status" value="1"/>
</dbReference>
<protein>
    <submittedName>
        <fullName evidence="7">Transcriptional regulator, LysR family</fullName>
    </submittedName>
</protein>
<evidence type="ECO:0000259" key="6">
    <source>
        <dbReference type="PROSITE" id="PS50931"/>
    </source>
</evidence>
<dbReference type="InterPro" id="IPR036390">
    <property type="entry name" value="WH_DNA-bd_sf"/>
</dbReference>
<dbReference type="InterPro" id="IPR000847">
    <property type="entry name" value="LysR_HTH_N"/>
</dbReference>
<dbReference type="InterPro" id="IPR036388">
    <property type="entry name" value="WH-like_DNA-bd_sf"/>
</dbReference>
<reference evidence="7 8" key="1">
    <citation type="journal article" date="2014" name="BMC Microbiol.">
        <title>The oxygen-independent metabolism of cyclic monoterpenes in Castellaniella defragrans 65Phen.</title>
        <authorList>
            <person name="Petasch J."/>
            <person name="Disch E.M."/>
            <person name="Markert S."/>
            <person name="Becher D."/>
            <person name="Schweder T."/>
            <person name="Huttel B."/>
            <person name="Reinhardt R."/>
            <person name="Harder J."/>
        </authorList>
    </citation>
    <scope>NUCLEOTIDE SEQUENCE [LARGE SCALE GENOMIC DNA]</scope>
    <source>
        <strain evidence="7">65Phen</strain>
    </source>
</reference>
<dbReference type="GO" id="GO:2000142">
    <property type="term" value="P:regulation of DNA-templated transcription initiation"/>
    <property type="evidence" value="ECO:0007669"/>
    <property type="project" value="TreeGrafter"/>
</dbReference>
<evidence type="ECO:0000256" key="2">
    <source>
        <dbReference type="ARBA" id="ARBA00023015"/>
    </source>
</evidence>
<dbReference type="InterPro" id="IPR005119">
    <property type="entry name" value="LysR_subst-bd"/>
</dbReference>
<dbReference type="GO" id="GO:0003700">
    <property type="term" value="F:DNA-binding transcription factor activity"/>
    <property type="evidence" value="ECO:0007669"/>
    <property type="project" value="InterPro"/>
</dbReference>
<gene>
    <name evidence="7" type="ORF">BN940_15886</name>
</gene>
<keyword evidence="4" id="KW-0010">Activator</keyword>
<evidence type="ECO:0000256" key="1">
    <source>
        <dbReference type="ARBA" id="ARBA00009437"/>
    </source>
</evidence>
<dbReference type="Pfam" id="PF03466">
    <property type="entry name" value="LysR_substrate"/>
    <property type="match status" value="1"/>
</dbReference>
<dbReference type="PATRIC" id="fig|1437824.5.peg.3138"/>
<dbReference type="GO" id="GO:0003677">
    <property type="term" value="F:DNA binding"/>
    <property type="evidence" value="ECO:0007669"/>
    <property type="project" value="UniProtKB-KW"/>
</dbReference>
<dbReference type="KEGG" id="cdn:BN940_15886"/>
<keyword evidence="3" id="KW-0238">DNA-binding</keyword>
<dbReference type="Gene3D" id="3.40.190.290">
    <property type="match status" value="1"/>
</dbReference>
<dbReference type="OrthoDB" id="8587114at2"/>
<comment type="similarity">
    <text evidence="1">Belongs to the LysR transcriptional regulatory family.</text>
</comment>
<dbReference type="STRING" id="1437824.BN940_15886"/>
<dbReference type="PRINTS" id="PR00039">
    <property type="entry name" value="HTHLYSR"/>
</dbReference>
<sequence>MNLRQLNYFTRIVETQNMTRAAEMLHIAQPALSQQVTLLEEELGVRLLNRTARGMLATEEGELLYRHARTILRQVDNTRALISRKQGVVSGTVSIGMASSTAKMLALHLIQRVRERHPAIVLEIVDVPSADLTSMVMQGRVDFALAPDPKKPKGMSCEPLLLEDLYLFTHPALRQADEPVSLEEMAKYPLVLPSLPNTLRARIEHAFLQRHLSYHLLAEASTSAILIPAVKAGIAATVLPYSAGHEEVRQGNIKMHLLTFRPSREICLCVSESLPMSMATQEVLKLCRDLATRLVEEGSWQGCRVVT</sequence>
<proteinExistence type="inferred from homology"/>
<dbReference type="RefSeq" id="WP_043684389.1">
    <property type="nucleotide sequence ID" value="NZ_HG916765.1"/>
</dbReference>
<dbReference type="AlphaFoldDB" id="W8X0L4"/>
<dbReference type="SUPFAM" id="SSF46785">
    <property type="entry name" value="Winged helix' DNA-binding domain"/>
    <property type="match status" value="1"/>
</dbReference>
<dbReference type="HOGENOM" id="CLU_039613_6_5_4"/>
<dbReference type="PROSITE" id="PS50931">
    <property type="entry name" value="HTH_LYSR"/>
    <property type="match status" value="1"/>
</dbReference>
<organism evidence="7 8">
    <name type="scientific">Castellaniella defragrans (strain DSM 12143 / CCUG 39792 / 65Phen)</name>
    <name type="common">Alcaligenes defragrans</name>
    <dbReference type="NCBI Taxonomy" id="1437824"/>
    <lineage>
        <taxon>Bacteria</taxon>
        <taxon>Pseudomonadati</taxon>
        <taxon>Pseudomonadota</taxon>
        <taxon>Betaproteobacteria</taxon>
        <taxon>Burkholderiales</taxon>
        <taxon>Alcaligenaceae</taxon>
        <taxon>Castellaniella</taxon>
    </lineage>
</organism>
<dbReference type="Pfam" id="PF00126">
    <property type="entry name" value="HTH_1"/>
    <property type="match status" value="1"/>
</dbReference>
<keyword evidence="5" id="KW-0804">Transcription</keyword>